<evidence type="ECO:0000259" key="3">
    <source>
        <dbReference type="PROSITE" id="PS50937"/>
    </source>
</evidence>
<protein>
    <submittedName>
        <fullName evidence="4">MerR family transcriptional regulator</fullName>
    </submittedName>
</protein>
<reference evidence="4 5" key="1">
    <citation type="submission" date="2023-10" db="EMBL/GenBank/DDBJ databases">
        <title>Saccharopolyspora sp. nov., isolated from mangrove soil.</title>
        <authorList>
            <person name="Lu Y."/>
            <person name="Liu W."/>
        </authorList>
    </citation>
    <scope>NUCLEOTIDE SEQUENCE [LARGE SCALE GENOMIC DNA]</scope>
    <source>
        <strain evidence="4 5">S2-29</strain>
    </source>
</reference>
<evidence type="ECO:0000313" key="4">
    <source>
        <dbReference type="EMBL" id="MEB3371427.1"/>
    </source>
</evidence>
<gene>
    <name evidence="4" type="ORF">R4I43_28895</name>
</gene>
<name>A0ABU6AIQ1_9PSEU</name>
<dbReference type="CDD" id="cd00592">
    <property type="entry name" value="HTH_MerR-like"/>
    <property type="match status" value="1"/>
</dbReference>
<dbReference type="RefSeq" id="WP_324268862.1">
    <property type="nucleotide sequence ID" value="NZ_JAWLNX010000028.1"/>
</dbReference>
<comment type="caution">
    <text evidence="4">The sequence shown here is derived from an EMBL/GenBank/DDBJ whole genome shotgun (WGS) entry which is preliminary data.</text>
</comment>
<evidence type="ECO:0000256" key="2">
    <source>
        <dbReference type="SAM" id="Coils"/>
    </source>
</evidence>
<keyword evidence="2" id="KW-0175">Coiled coil</keyword>
<dbReference type="InterPro" id="IPR000551">
    <property type="entry name" value="MerR-type_HTH_dom"/>
</dbReference>
<dbReference type="Pfam" id="PF13411">
    <property type="entry name" value="MerR_1"/>
    <property type="match status" value="1"/>
</dbReference>
<sequence>MNPLQHTPLTIGQVAELADVSPRTIRHYHQVGLLGEAERDSAGRRVYRTSAIARLLWIRKLADLGLSLAQIKDVADGATGLEELLDGVERELAEQEARIARQRESLRLVRAAGGAPALIGEVGSETEQVSRMRRLAGVPGEQQRDMLLLVEKAFGPQRAVLQAATDNLAATDEHLRALTDRVTDHYEHLATADPDDPRVEECVRDQVELAEAVRRAELAAGIDGDALWSDLAPEEAPDPEVKALAIQAMTSEAPQFSPAQHRAMRLYLARAVHT</sequence>
<dbReference type="InterPro" id="IPR047057">
    <property type="entry name" value="MerR_fam"/>
</dbReference>
<dbReference type="EMBL" id="JAWLNX010000028">
    <property type="protein sequence ID" value="MEB3371427.1"/>
    <property type="molecule type" value="Genomic_DNA"/>
</dbReference>
<feature type="coiled-coil region" evidence="2">
    <location>
        <begin position="78"/>
        <end position="112"/>
    </location>
</feature>
<organism evidence="4 5">
    <name type="scientific">Saccharopolyspora mangrovi</name>
    <dbReference type="NCBI Taxonomy" id="3082379"/>
    <lineage>
        <taxon>Bacteria</taxon>
        <taxon>Bacillati</taxon>
        <taxon>Actinomycetota</taxon>
        <taxon>Actinomycetes</taxon>
        <taxon>Pseudonocardiales</taxon>
        <taxon>Pseudonocardiaceae</taxon>
        <taxon>Saccharopolyspora</taxon>
    </lineage>
</organism>
<evidence type="ECO:0000256" key="1">
    <source>
        <dbReference type="ARBA" id="ARBA00023125"/>
    </source>
</evidence>
<feature type="domain" description="HTH merR-type" evidence="3">
    <location>
        <begin position="8"/>
        <end position="77"/>
    </location>
</feature>
<evidence type="ECO:0000313" key="5">
    <source>
        <dbReference type="Proteomes" id="UP001327093"/>
    </source>
</evidence>
<proteinExistence type="predicted"/>
<dbReference type="SMART" id="SM00422">
    <property type="entry name" value="HTH_MERR"/>
    <property type="match status" value="1"/>
</dbReference>
<dbReference type="InterPro" id="IPR009061">
    <property type="entry name" value="DNA-bd_dom_put_sf"/>
</dbReference>
<dbReference type="PROSITE" id="PS50937">
    <property type="entry name" value="HTH_MERR_2"/>
    <property type="match status" value="1"/>
</dbReference>
<dbReference type="Proteomes" id="UP001327093">
    <property type="component" value="Unassembled WGS sequence"/>
</dbReference>
<keyword evidence="1" id="KW-0238">DNA-binding</keyword>
<dbReference type="PANTHER" id="PTHR30204">
    <property type="entry name" value="REDOX-CYCLING DRUG-SENSING TRANSCRIPTIONAL ACTIVATOR SOXR"/>
    <property type="match status" value="1"/>
</dbReference>
<accession>A0ABU6AIQ1</accession>
<keyword evidence="5" id="KW-1185">Reference proteome</keyword>
<dbReference type="PANTHER" id="PTHR30204:SF93">
    <property type="entry name" value="HTH MERR-TYPE DOMAIN-CONTAINING PROTEIN"/>
    <property type="match status" value="1"/>
</dbReference>
<dbReference type="SUPFAM" id="SSF46955">
    <property type="entry name" value="Putative DNA-binding domain"/>
    <property type="match status" value="1"/>
</dbReference>
<dbReference type="Gene3D" id="1.10.1660.10">
    <property type="match status" value="1"/>
</dbReference>
<dbReference type="PRINTS" id="PR00040">
    <property type="entry name" value="HTHMERR"/>
</dbReference>